<organism evidence="2 3">
    <name type="scientific">Flavivirga rizhaonensis</name>
    <dbReference type="NCBI Taxonomy" id="2559571"/>
    <lineage>
        <taxon>Bacteria</taxon>
        <taxon>Pseudomonadati</taxon>
        <taxon>Bacteroidota</taxon>
        <taxon>Flavobacteriia</taxon>
        <taxon>Flavobacteriales</taxon>
        <taxon>Flavobacteriaceae</taxon>
        <taxon>Flavivirga</taxon>
    </lineage>
</organism>
<dbReference type="InterPro" id="IPR016181">
    <property type="entry name" value="Acyl_CoA_acyltransferase"/>
</dbReference>
<dbReference type="EMBL" id="SRSO01000004">
    <property type="protein sequence ID" value="TGV03940.1"/>
    <property type="molecule type" value="Genomic_DNA"/>
</dbReference>
<dbReference type="RefSeq" id="WP_135875691.1">
    <property type="nucleotide sequence ID" value="NZ_SRSO01000004.1"/>
</dbReference>
<keyword evidence="3" id="KW-1185">Reference proteome</keyword>
<evidence type="ECO:0000313" key="2">
    <source>
        <dbReference type="EMBL" id="TGV03940.1"/>
    </source>
</evidence>
<dbReference type="SUPFAM" id="SSF55729">
    <property type="entry name" value="Acyl-CoA N-acyltransferases (Nat)"/>
    <property type="match status" value="1"/>
</dbReference>
<dbReference type="AlphaFoldDB" id="A0A4S1E0B5"/>
<reference evidence="2 3" key="1">
    <citation type="submission" date="2019-04" db="EMBL/GenBank/DDBJ databases">
        <authorList>
            <person name="Liu A."/>
        </authorList>
    </citation>
    <scope>NUCLEOTIDE SEQUENCE [LARGE SCALE GENOMIC DNA]</scope>
    <source>
        <strain evidence="2 3">RZ03</strain>
    </source>
</reference>
<comment type="caution">
    <text evidence="2">The sequence shown here is derived from an EMBL/GenBank/DDBJ whole genome shotgun (WGS) entry which is preliminary data.</text>
</comment>
<dbReference type="Proteomes" id="UP000307602">
    <property type="component" value="Unassembled WGS sequence"/>
</dbReference>
<dbReference type="Gene3D" id="3.40.630.30">
    <property type="match status" value="1"/>
</dbReference>
<dbReference type="GO" id="GO:0016740">
    <property type="term" value="F:transferase activity"/>
    <property type="evidence" value="ECO:0007669"/>
    <property type="project" value="UniProtKB-KW"/>
</dbReference>
<name>A0A4S1E0B5_9FLAO</name>
<evidence type="ECO:0000313" key="3">
    <source>
        <dbReference type="Proteomes" id="UP000307602"/>
    </source>
</evidence>
<keyword evidence="2" id="KW-0808">Transferase</keyword>
<dbReference type="InterPro" id="IPR038740">
    <property type="entry name" value="BioF2-like_GNAT_dom"/>
</dbReference>
<sequence>MLKKIKPEVLDVLSTFLERKKALPIYNKIVNTISGTPIYETLDTKDKIDSYLYCIYDFPGYLKGYVTKKGWKLKIINTYKGSLILLKNYINTEDYLKHKFSAGRRSKFRTYQKRLETCFNIEYKTYFGNISKDEYESLFKAFHDMTRKRFLEKKIQNYDLSRWDVYQEIAYPLINSKEAVLFVILSDNKPISICLNFIRQKTIYGYLRAFDVDYSKFYIGFTDFIKQLHWCFENGIEVFDLLKGSYPYKMRLIDTQYNFQKHILYNSNSFSTTVSANVITGKTQAFYTLVKVLKKLNVNKLYYKFINYKYRNKELQGFKNEYENIVLINNFKIEPNEVITELNLNNDSLSFLKRFVFNFLYSNQESINNVKLFRYNKETNSYIIKGQKNTQKITLQRAPHV</sequence>
<dbReference type="Pfam" id="PF13480">
    <property type="entry name" value="Acetyltransf_6"/>
    <property type="match status" value="1"/>
</dbReference>
<evidence type="ECO:0000259" key="1">
    <source>
        <dbReference type="Pfam" id="PF13480"/>
    </source>
</evidence>
<dbReference type="OrthoDB" id="1426896at2"/>
<feature type="domain" description="BioF2-like acetyltransferase" evidence="1">
    <location>
        <begin position="104"/>
        <end position="249"/>
    </location>
</feature>
<gene>
    <name evidence="2" type="ORF">EM932_03870</name>
</gene>
<protein>
    <submittedName>
        <fullName evidence="2">GNAT family N-acetyltransferase</fullName>
    </submittedName>
</protein>
<proteinExistence type="predicted"/>
<accession>A0A4S1E0B5</accession>